<protein>
    <submittedName>
        <fullName evidence="1">Type I-C CRISPR-associated protein Cas8c/Csd1</fullName>
    </submittedName>
</protein>
<dbReference type="InterPro" id="IPR010144">
    <property type="entry name" value="CRISPR-assoc_prot_Csd1-typ"/>
</dbReference>
<dbReference type="Pfam" id="PF09709">
    <property type="entry name" value="Cas_Csd1"/>
    <property type="match status" value="1"/>
</dbReference>
<organism evidence="1">
    <name type="scientific">Caldithrix abyssi</name>
    <dbReference type="NCBI Taxonomy" id="187145"/>
    <lineage>
        <taxon>Bacteria</taxon>
        <taxon>Pseudomonadati</taxon>
        <taxon>Calditrichota</taxon>
        <taxon>Calditrichia</taxon>
        <taxon>Calditrichales</taxon>
        <taxon>Calditrichaceae</taxon>
        <taxon>Caldithrix</taxon>
    </lineage>
</organism>
<accession>A0A7V4TZP9</accession>
<evidence type="ECO:0000313" key="1">
    <source>
        <dbReference type="EMBL" id="HGY55360.1"/>
    </source>
</evidence>
<proteinExistence type="predicted"/>
<dbReference type="CDD" id="cd09757">
    <property type="entry name" value="Cas8c_I-C"/>
    <property type="match status" value="1"/>
</dbReference>
<gene>
    <name evidence="1" type="primary">cas8c</name>
    <name evidence="1" type="ORF">ENK44_06660</name>
</gene>
<reference evidence="1" key="1">
    <citation type="journal article" date="2020" name="mSystems">
        <title>Genome- and Community-Level Interaction Insights into Carbon Utilization and Element Cycling Functions of Hydrothermarchaeota in Hydrothermal Sediment.</title>
        <authorList>
            <person name="Zhou Z."/>
            <person name="Liu Y."/>
            <person name="Xu W."/>
            <person name="Pan J."/>
            <person name="Luo Z.H."/>
            <person name="Li M."/>
        </authorList>
    </citation>
    <scope>NUCLEOTIDE SEQUENCE [LARGE SCALE GENOMIC DNA]</scope>
    <source>
        <strain evidence="1">HyVt-577</strain>
    </source>
</reference>
<name>A0A7V4TZP9_CALAY</name>
<sequence length="594" mass="67465">MILQELTRFYNRLLDNPQVDICEPGFSKENISFKIVLTENGELFDKDRPIQDLRVTDGRNVRPVKITVPKFDGKRANGIKPYFLWDKTDYIIGMRKNTNTGQEERMPKHNKAFIELIDTITSTTQKNHSAIQAVKTFCLKSSNIDLLKNSEYWDDFLNSFVVFSIYESEEDTVFGIKEVKNIWKEYYPLAPTGQKVKKGICLVSGEITGIAQLHPTIKKGVGGKNDIPLISCNFNAGESFNFEKNENAPISASAASAIAGALNYLLDNRSYNLTIADTRTLYWAETNDRFAEYFGQIMDPRKDEGRSADLEAFLHSVRRGKLPPELENSGRFFVLGLAPNAARISVRFWYVDDVEQIALHIGRHFADLQIVRQNEKRETAYPSAWQLLIETAVQHKSDNIAPNLAGPFLHSILSGGPYPSNLLALLISRLRAEQDTEKTRKLNYYRAAFIKAILNRNYKKELAMSLDKNRNALPYLLGRLFALLEKIQEDSAGGNLNATVKDRYFSSASTTPRTAFPVLLRLTQNHLKKLKSENPGLAVVREKELGEVMEKLEAFPATLKLEDQGEFAIGYYHQRQDFFKKKEQPEALADEAEV</sequence>
<dbReference type="NCBIfam" id="TIGR01863">
    <property type="entry name" value="cas_Csd1"/>
    <property type="match status" value="1"/>
</dbReference>
<dbReference type="AlphaFoldDB" id="A0A7V4TZP9"/>
<comment type="caution">
    <text evidence="1">The sequence shown here is derived from an EMBL/GenBank/DDBJ whole genome shotgun (WGS) entry which is preliminary data.</text>
</comment>
<dbReference type="Proteomes" id="UP000885779">
    <property type="component" value="Unassembled WGS sequence"/>
</dbReference>
<dbReference type="EMBL" id="DRQG01000063">
    <property type="protein sequence ID" value="HGY55360.1"/>
    <property type="molecule type" value="Genomic_DNA"/>
</dbReference>